<dbReference type="InterPro" id="IPR043504">
    <property type="entry name" value="Peptidase_S1_PA_chymotrypsin"/>
</dbReference>
<keyword evidence="2" id="KW-0645">Protease</keyword>
<keyword evidence="2" id="KW-0720">Serine protease</keyword>
<dbReference type="InterPro" id="IPR033116">
    <property type="entry name" value="TRYPSIN_SER"/>
</dbReference>
<dbReference type="PANTHER" id="PTHR24252">
    <property type="entry name" value="ACROSIN-RELATED"/>
    <property type="match status" value="1"/>
</dbReference>
<accession>A0A7R8UKT4</accession>
<dbReference type="PANTHER" id="PTHR24252:SF7">
    <property type="entry name" value="HYALIN"/>
    <property type="match status" value="1"/>
</dbReference>
<keyword evidence="2" id="KW-0378">Hydrolase</keyword>
<dbReference type="FunFam" id="2.40.10.10:FF:000068">
    <property type="entry name" value="transmembrane protease serine 2"/>
    <property type="match status" value="1"/>
</dbReference>
<evidence type="ECO:0000313" key="5">
    <source>
        <dbReference type="EMBL" id="CAD7082540.1"/>
    </source>
</evidence>
<dbReference type="PROSITE" id="PS00134">
    <property type="entry name" value="TRYPSIN_HIS"/>
    <property type="match status" value="1"/>
</dbReference>
<dbReference type="InterPro" id="IPR009003">
    <property type="entry name" value="Peptidase_S1_PA"/>
</dbReference>
<dbReference type="InParanoid" id="A0A7R8UKT4"/>
<evidence type="ECO:0000256" key="2">
    <source>
        <dbReference type="RuleBase" id="RU363034"/>
    </source>
</evidence>
<feature type="signal peptide" evidence="3">
    <location>
        <begin position="1"/>
        <end position="21"/>
    </location>
</feature>
<sequence length="468" mass="51303">MLRYICIVSFVIFVNFGVSISRKLEVVNGVPAQLGEFPFMASLRTVQRGHFCGCTFLNEGWLLTAAHCSTVTDPDEIVEVQFGVVQITPPSGNIIKIRRFVVHEDFDPNPPYVNDIALVQLMATVFFGPLVRSVRLPRSNEEVSFGASATLIGWGFTEDDGFIQKKLKKATVTIFSDNECFNSRNIDVKQGQVCAGSRTGGTGQCSGDSGGPLLFGNVQVGVVSWSPKPCGREPHMGILTKVSPYVDWIQSKIGPAFLRSTTNWYFCGCTFINEEWLLTAAFCSTLIRPDDVVEVVYGVVDYSQEDANITKVRRFIVHEDYSPHSRYDNDVALVQLTVPVAFNRLVQPVKLPRSNEEVSIDASATLLGWGLIRDGPISSRGNLMKANVTTFSNKECGIALKTLVCAGSRTGRIGQCHCDTGGALLLGDAQIGIILSTRKRCSQGPYMDILIKVSSYSAWIQSKIESAN</sequence>
<feature type="chain" id="PRO_5030773395" description="Peptidase S1 domain-containing protein" evidence="3">
    <location>
        <begin position="22"/>
        <end position="468"/>
    </location>
</feature>
<dbReference type="Gene3D" id="2.40.10.10">
    <property type="entry name" value="Trypsin-like serine proteases"/>
    <property type="match status" value="2"/>
</dbReference>
<dbReference type="PRINTS" id="PR00722">
    <property type="entry name" value="CHYMOTRYPSIN"/>
</dbReference>
<evidence type="ECO:0000256" key="3">
    <source>
        <dbReference type="SAM" id="SignalP"/>
    </source>
</evidence>
<dbReference type="OrthoDB" id="10051896at2759"/>
<dbReference type="GO" id="GO:0004252">
    <property type="term" value="F:serine-type endopeptidase activity"/>
    <property type="evidence" value="ECO:0007669"/>
    <property type="project" value="InterPro"/>
</dbReference>
<dbReference type="Pfam" id="PF00089">
    <property type="entry name" value="Trypsin"/>
    <property type="match status" value="2"/>
</dbReference>
<keyword evidence="3" id="KW-0732">Signal</keyword>
<dbReference type="InterPro" id="IPR001314">
    <property type="entry name" value="Peptidase_S1A"/>
</dbReference>
<keyword evidence="1" id="KW-1015">Disulfide bond</keyword>
<dbReference type="EMBL" id="LR899010">
    <property type="protein sequence ID" value="CAD7082540.1"/>
    <property type="molecule type" value="Genomic_DNA"/>
</dbReference>
<protein>
    <recommendedName>
        <fullName evidence="4">Peptidase S1 domain-containing protein</fullName>
    </recommendedName>
</protein>
<evidence type="ECO:0000259" key="4">
    <source>
        <dbReference type="PROSITE" id="PS50240"/>
    </source>
</evidence>
<dbReference type="SMART" id="SM00020">
    <property type="entry name" value="Tryp_SPc"/>
    <property type="match status" value="2"/>
</dbReference>
<dbReference type="InterPro" id="IPR018114">
    <property type="entry name" value="TRYPSIN_HIS"/>
</dbReference>
<keyword evidence="6" id="KW-1185">Reference proteome</keyword>
<dbReference type="PROSITE" id="PS00135">
    <property type="entry name" value="TRYPSIN_SER"/>
    <property type="match status" value="1"/>
</dbReference>
<dbReference type="CDD" id="cd00190">
    <property type="entry name" value="Tryp_SPc"/>
    <property type="match status" value="2"/>
</dbReference>
<dbReference type="InterPro" id="IPR001254">
    <property type="entry name" value="Trypsin_dom"/>
</dbReference>
<evidence type="ECO:0000313" key="6">
    <source>
        <dbReference type="Proteomes" id="UP000594454"/>
    </source>
</evidence>
<reference evidence="5 6" key="1">
    <citation type="submission" date="2020-11" db="EMBL/GenBank/DDBJ databases">
        <authorList>
            <person name="Wallbank WR R."/>
            <person name="Pardo Diaz C."/>
            <person name="Kozak K."/>
            <person name="Martin S."/>
            <person name="Jiggins C."/>
            <person name="Moest M."/>
            <person name="Warren A I."/>
            <person name="Generalovic N T."/>
            <person name="Byers J.R.P. K."/>
            <person name="Montejo-Kovacevich G."/>
            <person name="Yen C E."/>
        </authorList>
    </citation>
    <scope>NUCLEOTIDE SEQUENCE [LARGE SCALE GENOMIC DNA]</scope>
</reference>
<dbReference type="PROSITE" id="PS50240">
    <property type="entry name" value="TRYPSIN_DOM"/>
    <property type="match status" value="2"/>
</dbReference>
<gene>
    <name evidence="5" type="ORF">HERILL_LOCUS5568</name>
</gene>
<dbReference type="SUPFAM" id="SSF50494">
    <property type="entry name" value="Trypsin-like serine proteases"/>
    <property type="match status" value="2"/>
</dbReference>
<dbReference type="GO" id="GO:0006508">
    <property type="term" value="P:proteolysis"/>
    <property type="evidence" value="ECO:0007669"/>
    <property type="project" value="UniProtKB-KW"/>
</dbReference>
<name>A0A7R8UKT4_HERIL</name>
<organism evidence="5 6">
    <name type="scientific">Hermetia illucens</name>
    <name type="common">Black soldier fly</name>
    <dbReference type="NCBI Taxonomy" id="343691"/>
    <lineage>
        <taxon>Eukaryota</taxon>
        <taxon>Metazoa</taxon>
        <taxon>Ecdysozoa</taxon>
        <taxon>Arthropoda</taxon>
        <taxon>Hexapoda</taxon>
        <taxon>Insecta</taxon>
        <taxon>Pterygota</taxon>
        <taxon>Neoptera</taxon>
        <taxon>Endopterygota</taxon>
        <taxon>Diptera</taxon>
        <taxon>Brachycera</taxon>
        <taxon>Stratiomyomorpha</taxon>
        <taxon>Stratiomyidae</taxon>
        <taxon>Hermetiinae</taxon>
        <taxon>Hermetia</taxon>
    </lineage>
</organism>
<evidence type="ECO:0000256" key="1">
    <source>
        <dbReference type="ARBA" id="ARBA00023157"/>
    </source>
</evidence>
<dbReference type="AlphaFoldDB" id="A0A7R8UKT4"/>
<feature type="domain" description="Peptidase S1" evidence="4">
    <location>
        <begin position="256"/>
        <end position="465"/>
    </location>
</feature>
<proteinExistence type="predicted"/>
<feature type="domain" description="Peptidase S1" evidence="4">
    <location>
        <begin position="26"/>
        <end position="254"/>
    </location>
</feature>
<dbReference type="Proteomes" id="UP000594454">
    <property type="component" value="Chromosome 2"/>
</dbReference>